<dbReference type="InterPro" id="IPR036709">
    <property type="entry name" value="Autotransporte_beta_dom_sf"/>
</dbReference>
<dbReference type="EMBL" id="CAADJA010000002">
    <property type="protein sequence ID" value="VFS46656.1"/>
    <property type="molecule type" value="Genomic_DNA"/>
</dbReference>
<protein>
    <submittedName>
        <fullName evidence="2">Adhesin/invasin TibA autotransporter</fullName>
    </submittedName>
    <submittedName>
        <fullName evidence="1">Autotransporter outer membrane beta-barrel domain-containing protein</fullName>
    </submittedName>
</protein>
<dbReference type="NCBIfam" id="TIGR01414">
    <property type="entry name" value="autotrans_barl"/>
    <property type="match status" value="1"/>
</dbReference>
<dbReference type="AlphaFoldDB" id="A0A2C6BX11"/>
<accession>A0A2C6BX11</accession>
<dbReference type="Gene3D" id="2.40.128.130">
    <property type="entry name" value="Autotransporter beta-domain"/>
    <property type="match status" value="1"/>
</dbReference>
<reference evidence="1" key="2">
    <citation type="submission" date="2017-09" db="EMBL/GenBank/DDBJ databases">
        <title>FDA dAtabase for Regulatory Grade micrObial Sequences (FDA-ARGOS): Supporting development and validation of Infectious Disease Dx tests.</title>
        <authorList>
            <person name="Minogue T."/>
            <person name="Wolcott M."/>
            <person name="Wasieloski L."/>
            <person name="Aguilar W."/>
            <person name="Moore D."/>
            <person name="Tallon L.J."/>
            <person name="Sadzewicz L."/>
            <person name="Ott S."/>
            <person name="Zhao X."/>
            <person name="Nagaraj S."/>
            <person name="Vavikolanu K."/>
            <person name="Aluvathingal J."/>
            <person name="Nadendla S."/>
            <person name="Sichtig H."/>
        </authorList>
    </citation>
    <scope>NUCLEOTIDE SEQUENCE</scope>
    <source>
        <strain evidence="1">FDAARGOS_387</strain>
    </source>
</reference>
<dbReference type="Proteomes" id="UP000373449">
    <property type="component" value="Unassembled WGS sequence"/>
</dbReference>
<reference evidence="3" key="1">
    <citation type="submission" date="2017-09" db="EMBL/GenBank/DDBJ databases">
        <title>FDA dAtabase for Regulatory Grade micrObial Sequences (FDA-ARGOS): Supporting development and validation of Infectious Disease Dx tests.</title>
        <authorList>
            <person name="Minogue T."/>
            <person name="Wolcott M."/>
            <person name="Wasieloski L."/>
            <person name="Aguilar W."/>
            <person name="Moore D."/>
            <person name="Tallon L."/>
            <person name="Sadzewicz L."/>
            <person name="Ott S."/>
            <person name="Zhao X."/>
            <person name="Nagaraj S."/>
            <person name="Vavikolanu K."/>
            <person name="Aluvathingal J."/>
            <person name="Nadendla S."/>
            <person name="Sichtig H."/>
        </authorList>
    </citation>
    <scope>NUCLEOTIDE SEQUENCE [LARGE SCALE GENOMIC DNA]</scope>
    <source>
        <strain evidence="3">FDAARGOS_387</strain>
    </source>
</reference>
<dbReference type="GO" id="GO:0019867">
    <property type="term" value="C:outer membrane"/>
    <property type="evidence" value="ECO:0007669"/>
    <property type="project" value="InterPro"/>
</dbReference>
<evidence type="ECO:0000313" key="2">
    <source>
        <dbReference type="EMBL" id="VFS46656.1"/>
    </source>
</evidence>
<organism evidence="1 3">
    <name type="scientific">Budvicia aquatica</name>
    <dbReference type="NCBI Taxonomy" id="82979"/>
    <lineage>
        <taxon>Bacteria</taxon>
        <taxon>Pseudomonadati</taxon>
        <taxon>Pseudomonadota</taxon>
        <taxon>Gammaproteobacteria</taxon>
        <taxon>Enterobacterales</taxon>
        <taxon>Budviciaceae</taxon>
        <taxon>Budvicia</taxon>
    </lineage>
</organism>
<proteinExistence type="predicted"/>
<dbReference type="Proteomes" id="UP000224974">
    <property type="component" value="Unassembled WGS sequence"/>
</dbReference>
<dbReference type="EMBL" id="PDDX01000001">
    <property type="protein sequence ID" value="PHI28650.1"/>
    <property type="molecule type" value="Genomic_DNA"/>
</dbReference>
<dbReference type="STRING" id="1111728.GCA_000427805_02933"/>
<evidence type="ECO:0000313" key="4">
    <source>
        <dbReference type="Proteomes" id="UP000373449"/>
    </source>
</evidence>
<name>A0A2C6BX11_9GAMM</name>
<sequence length="78" mass="8538">MPAIVKNLVNHEYIDNNTTVINHRNTFNTNLSGDMARAGPGVSASLSKQVSLCAQMDYSKGNKIEKSIAANLNLRYNV</sequence>
<evidence type="ECO:0000313" key="1">
    <source>
        <dbReference type="EMBL" id="PHI28650.1"/>
    </source>
</evidence>
<reference evidence="2 4" key="3">
    <citation type="submission" date="2019-03" db="EMBL/GenBank/DDBJ databases">
        <authorList>
            <consortium name="Pathogen Informatics"/>
        </authorList>
    </citation>
    <scope>NUCLEOTIDE SEQUENCE [LARGE SCALE GENOMIC DNA]</scope>
    <source>
        <strain evidence="2 4">NCTC12282</strain>
    </source>
</reference>
<dbReference type="SUPFAM" id="SSF103515">
    <property type="entry name" value="Autotransporter"/>
    <property type="match status" value="1"/>
</dbReference>
<gene>
    <name evidence="2" type="primary">tibA_4</name>
    <name evidence="1" type="ORF">CRN84_04595</name>
    <name evidence="2" type="ORF">NCTC12282_01574</name>
</gene>
<dbReference type="RefSeq" id="WP_029095326.1">
    <property type="nucleotide sequence ID" value="NZ_CAADJA010000002.1"/>
</dbReference>
<evidence type="ECO:0000313" key="3">
    <source>
        <dbReference type="Proteomes" id="UP000224974"/>
    </source>
</evidence>
<dbReference type="InterPro" id="IPR006315">
    <property type="entry name" value="OM_autotransptr_brl_dom"/>
</dbReference>
<keyword evidence="3" id="KW-1185">Reference proteome</keyword>
<dbReference type="OrthoDB" id="6477647at2"/>